<reference evidence="1 2" key="1">
    <citation type="submission" date="2013-05" db="EMBL/GenBank/DDBJ databases">
        <authorList>
            <person name="Harkins D.M."/>
            <person name="Durkin A.S."/>
            <person name="Brinkac L.M."/>
            <person name="Haft D.H."/>
            <person name="Selengut J.D."/>
            <person name="Sanka R."/>
            <person name="DePew J."/>
            <person name="Purushe J."/>
            <person name="Hartskeerl R.A."/>
            <person name="Ahmed A."/>
            <person name="van der Linden H."/>
            <person name="Goris M.G.A."/>
            <person name="Vinetz J.M."/>
            <person name="Sutton G.G."/>
            <person name="Nierman W.C."/>
            <person name="Fouts D.E."/>
        </authorList>
    </citation>
    <scope>NUCLEOTIDE SEQUENCE [LARGE SCALE GENOMIC DNA]</scope>
    <source>
        <strain evidence="1 2">CZ214</strain>
    </source>
</reference>
<protein>
    <submittedName>
        <fullName evidence="1">Uncharacterized protein</fullName>
    </submittedName>
</protein>
<dbReference type="Proteomes" id="UP000015442">
    <property type="component" value="Unassembled WGS sequence"/>
</dbReference>
<gene>
    <name evidence="1" type="ORF">LEP1GSC059_3446</name>
</gene>
<organism evidence="1 2">
    <name type="scientific">Leptospira noguchii serovar Panama str. CZ214</name>
    <dbReference type="NCBI Taxonomy" id="1001595"/>
    <lineage>
        <taxon>Bacteria</taxon>
        <taxon>Pseudomonadati</taxon>
        <taxon>Spirochaetota</taxon>
        <taxon>Spirochaetia</taxon>
        <taxon>Leptospirales</taxon>
        <taxon>Leptospiraceae</taxon>
        <taxon>Leptospira</taxon>
    </lineage>
</organism>
<name>T0GU63_9LEPT</name>
<evidence type="ECO:0000313" key="2">
    <source>
        <dbReference type="Proteomes" id="UP000015442"/>
    </source>
</evidence>
<comment type="caution">
    <text evidence="1">The sequence shown here is derived from an EMBL/GenBank/DDBJ whole genome shotgun (WGS) entry which is preliminary data.</text>
</comment>
<proteinExistence type="predicted"/>
<dbReference type="EMBL" id="AKWY02000024">
    <property type="protein sequence ID" value="EQA70896.1"/>
    <property type="molecule type" value="Genomic_DNA"/>
</dbReference>
<evidence type="ECO:0000313" key="1">
    <source>
        <dbReference type="EMBL" id="EQA70896.1"/>
    </source>
</evidence>
<dbReference type="AlphaFoldDB" id="T0GU63"/>
<sequence length="39" mass="4718">MKKLRKLFSFHEIGKILKHKFYVIIPTSKFGCFKKKHIP</sequence>
<accession>T0GU63</accession>